<feature type="domain" description="Cyclic nucleotide-binding" evidence="1">
    <location>
        <begin position="16"/>
        <end position="131"/>
    </location>
</feature>
<dbReference type="PROSITE" id="PS50042">
    <property type="entry name" value="CNMP_BINDING_3"/>
    <property type="match status" value="1"/>
</dbReference>
<protein>
    <recommendedName>
        <fullName evidence="1">Cyclic nucleotide-binding domain-containing protein</fullName>
    </recommendedName>
</protein>
<dbReference type="InterPro" id="IPR014710">
    <property type="entry name" value="RmlC-like_jellyroll"/>
</dbReference>
<proteinExistence type="predicted"/>
<name>X0V1K7_9ZZZZ</name>
<dbReference type="InterPro" id="IPR018490">
    <property type="entry name" value="cNMP-bd_dom_sf"/>
</dbReference>
<dbReference type="CDD" id="cd00038">
    <property type="entry name" value="CAP_ED"/>
    <property type="match status" value="1"/>
</dbReference>
<sequence>MLTTVEKVLFLQDVDIFEYTSTEDLAHIAEIVDEIELKPDEIIFKEGEIPDAMYIVSEGKVTLFRAGQKLMVAEEKDVFGTWALFDDEPLVATATTLEDTRLLRIDREDFMDLLADHVAITQSILKTLVKRLRNLMNRISK</sequence>
<reference evidence="2" key="1">
    <citation type="journal article" date="2014" name="Front. Microbiol.">
        <title>High frequency of phylogenetically diverse reductive dehalogenase-homologous genes in deep subseafloor sedimentary metagenomes.</title>
        <authorList>
            <person name="Kawai M."/>
            <person name="Futagami T."/>
            <person name="Toyoda A."/>
            <person name="Takaki Y."/>
            <person name="Nishi S."/>
            <person name="Hori S."/>
            <person name="Arai W."/>
            <person name="Tsubouchi T."/>
            <person name="Morono Y."/>
            <person name="Uchiyama I."/>
            <person name="Ito T."/>
            <person name="Fujiyama A."/>
            <person name="Inagaki F."/>
            <person name="Takami H."/>
        </authorList>
    </citation>
    <scope>NUCLEOTIDE SEQUENCE</scope>
    <source>
        <strain evidence="2">Expedition CK06-06</strain>
    </source>
</reference>
<organism evidence="2">
    <name type="scientific">marine sediment metagenome</name>
    <dbReference type="NCBI Taxonomy" id="412755"/>
    <lineage>
        <taxon>unclassified sequences</taxon>
        <taxon>metagenomes</taxon>
        <taxon>ecological metagenomes</taxon>
    </lineage>
</organism>
<dbReference type="PANTHER" id="PTHR23011">
    <property type="entry name" value="CYCLIC NUCLEOTIDE-BINDING DOMAIN CONTAINING PROTEIN"/>
    <property type="match status" value="1"/>
</dbReference>
<dbReference type="PANTHER" id="PTHR23011:SF28">
    <property type="entry name" value="CYCLIC NUCLEOTIDE-BINDING DOMAIN CONTAINING PROTEIN"/>
    <property type="match status" value="1"/>
</dbReference>
<evidence type="ECO:0000259" key="1">
    <source>
        <dbReference type="PROSITE" id="PS50042"/>
    </source>
</evidence>
<dbReference type="SMART" id="SM00100">
    <property type="entry name" value="cNMP"/>
    <property type="match status" value="1"/>
</dbReference>
<dbReference type="EMBL" id="BARS01023481">
    <property type="protein sequence ID" value="GAG11975.1"/>
    <property type="molecule type" value="Genomic_DNA"/>
</dbReference>
<gene>
    <name evidence="2" type="ORF">S01H1_37385</name>
</gene>
<dbReference type="InterPro" id="IPR000595">
    <property type="entry name" value="cNMP-bd_dom"/>
</dbReference>
<dbReference type="AlphaFoldDB" id="X0V1K7"/>
<dbReference type="Gene3D" id="2.60.120.10">
    <property type="entry name" value="Jelly Rolls"/>
    <property type="match status" value="1"/>
</dbReference>
<dbReference type="SUPFAM" id="SSF51206">
    <property type="entry name" value="cAMP-binding domain-like"/>
    <property type="match status" value="1"/>
</dbReference>
<dbReference type="Pfam" id="PF00027">
    <property type="entry name" value="cNMP_binding"/>
    <property type="match status" value="1"/>
</dbReference>
<accession>X0V1K7</accession>
<evidence type="ECO:0000313" key="2">
    <source>
        <dbReference type="EMBL" id="GAG11975.1"/>
    </source>
</evidence>
<comment type="caution">
    <text evidence="2">The sequence shown here is derived from an EMBL/GenBank/DDBJ whole genome shotgun (WGS) entry which is preliminary data.</text>
</comment>